<evidence type="ECO:0000313" key="6">
    <source>
        <dbReference type="EMBL" id="KAK0153079.1"/>
    </source>
</evidence>
<keyword evidence="7" id="KW-1185">Reference proteome</keyword>
<feature type="region of interest" description="Disordered" evidence="2">
    <location>
        <begin position="95"/>
        <end position="114"/>
    </location>
</feature>
<dbReference type="Pfam" id="PF10545">
    <property type="entry name" value="MADF_DNA_bdg"/>
    <property type="match status" value="1"/>
</dbReference>
<keyword evidence="3" id="KW-0472">Membrane</keyword>
<evidence type="ECO:0000256" key="3">
    <source>
        <dbReference type="SAM" id="Phobius"/>
    </source>
</evidence>
<dbReference type="InterPro" id="IPR039353">
    <property type="entry name" value="TF_Adf1"/>
</dbReference>
<dbReference type="PANTHER" id="PTHR12243">
    <property type="entry name" value="MADF DOMAIN TRANSCRIPTION FACTOR"/>
    <property type="match status" value="1"/>
</dbReference>
<gene>
    <name evidence="6" type="primary">Adf1_22</name>
    <name evidence="6" type="ORF">N1851_005248</name>
</gene>
<dbReference type="GO" id="GO:0006357">
    <property type="term" value="P:regulation of transcription by RNA polymerase II"/>
    <property type="evidence" value="ECO:0007669"/>
    <property type="project" value="TreeGrafter"/>
</dbReference>
<comment type="subcellular location">
    <subcellularLocation>
        <location evidence="1">Nucleus</location>
    </subcellularLocation>
</comment>
<organism evidence="6 7">
    <name type="scientific">Merluccius polli</name>
    <name type="common">Benguela hake</name>
    <name type="synonym">Merluccius cadenati</name>
    <dbReference type="NCBI Taxonomy" id="89951"/>
    <lineage>
        <taxon>Eukaryota</taxon>
        <taxon>Metazoa</taxon>
        <taxon>Chordata</taxon>
        <taxon>Craniata</taxon>
        <taxon>Vertebrata</taxon>
        <taxon>Euteleostomi</taxon>
        <taxon>Actinopterygii</taxon>
        <taxon>Neopterygii</taxon>
        <taxon>Teleostei</taxon>
        <taxon>Neoteleostei</taxon>
        <taxon>Acanthomorphata</taxon>
        <taxon>Zeiogadaria</taxon>
        <taxon>Gadariae</taxon>
        <taxon>Gadiformes</taxon>
        <taxon>Gadoidei</taxon>
        <taxon>Merlucciidae</taxon>
        <taxon>Merluccius</taxon>
    </lineage>
</organism>
<dbReference type="SMART" id="SM00595">
    <property type="entry name" value="MADF"/>
    <property type="match status" value="1"/>
</dbReference>
<evidence type="ECO:0000259" key="5">
    <source>
        <dbReference type="PROSITE" id="PS51031"/>
    </source>
</evidence>
<feature type="domain" description="MADF" evidence="4">
    <location>
        <begin position="4"/>
        <end position="92"/>
    </location>
</feature>
<dbReference type="PROSITE" id="PS51031">
    <property type="entry name" value="BESS"/>
    <property type="match status" value="1"/>
</dbReference>
<dbReference type="InterPro" id="IPR004210">
    <property type="entry name" value="BESS_motif"/>
</dbReference>
<evidence type="ECO:0000256" key="2">
    <source>
        <dbReference type="SAM" id="MobiDB-lite"/>
    </source>
</evidence>
<feature type="transmembrane region" description="Helical" evidence="3">
    <location>
        <begin position="134"/>
        <end position="151"/>
    </location>
</feature>
<dbReference type="EMBL" id="JAOPHQ010000868">
    <property type="protein sequence ID" value="KAK0153079.1"/>
    <property type="molecule type" value="Genomic_DNA"/>
</dbReference>
<dbReference type="Proteomes" id="UP001174136">
    <property type="component" value="Unassembled WGS sequence"/>
</dbReference>
<protein>
    <submittedName>
        <fullName evidence="6">Transcription factor Adf-1</fullName>
    </submittedName>
</protein>
<evidence type="ECO:0000259" key="4">
    <source>
        <dbReference type="PROSITE" id="PS51029"/>
    </source>
</evidence>
<feature type="domain" description="BESS" evidence="5">
    <location>
        <begin position="195"/>
        <end position="234"/>
    </location>
</feature>
<dbReference type="PROSITE" id="PS51029">
    <property type="entry name" value="MADF"/>
    <property type="match status" value="1"/>
</dbReference>
<dbReference type="GO" id="GO:0003677">
    <property type="term" value="F:DNA binding"/>
    <property type="evidence" value="ECO:0007669"/>
    <property type="project" value="InterPro"/>
</dbReference>
<keyword evidence="1" id="KW-0539">Nucleus</keyword>
<evidence type="ECO:0000313" key="7">
    <source>
        <dbReference type="Proteomes" id="UP001174136"/>
    </source>
</evidence>
<evidence type="ECO:0000256" key="1">
    <source>
        <dbReference type="PROSITE-ProRule" id="PRU00371"/>
    </source>
</evidence>
<keyword evidence="3" id="KW-0812">Transmembrane</keyword>
<comment type="caution">
    <text evidence="6">The sequence shown here is derived from an EMBL/GenBank/DDBJ whole genome shotgun (WGS) entry which is preliminary data.</text>
</comment>
<name>A0AA47N775_MERPO</name>
<dbReference type="InterPro" id="IPR006578">
    <property type="entry name" value="MADF-dom"/>
</dbReference>
<proteinExistence type="predicted"/>
<dbReference type="Pfam" id="PF02944">
    <property type="entry name" value="BESS"/>
    <property type="match status" value="1"/>
</dbReference>
<accession>A0AA47N775</accession>
<reference evidence="6" key="1">
    <citation type="journal article" date="2023" name="Front. Mar. Sci.">
        <title>A new Merluccius polli reference genome to investigate the effects of global change in West African waters.</title>
        <authorList>
            <person name="Mateo J.L."/>
            <person name="Blanco-Fernandez C."/>
            <person name="Garcia-Vazquez E."/>
            <person name="Machado-Schiaffino G."/>
        </authorList>
    </citation>
    <scope>NUCLEOTIDE SEQUENCE</scope>
    <source>
        <strain evidence="6">C29</strain>
        <tissue evidence="6">Fin</tissue>
    </source>
</reference>
<dbReference type="GO" id="GO:0005667">
    <property type="term" value="C:transcription regulator complex"/>
    <property type="evidence" value="ECO:0007669"/>
    <property type="project" value="TreeGrafter"/>
</dbReference>
<dbReference type="AlphaFoldDB" id="A0AA47N775"/>
<dbReference type="PANTHER" id="PTHR12243:SF48">
    <property type="entry name" value="MADF DOMAIN-CONTAINING PROTEIN"/>
    <property type="match status" value="1"/>
</dbReference>
<dbReference type="GO" id="GO:0005634">
    <property type="term" value="C:nucleus"/>
    <property type="evidence" value="ECO:0007669"/>
    <property type="project" value="UniProtKB-SubCell"/>
</dbReference>
<keyword evidence="3" id="KW-1133">Transmembrane helix</keyword>
<sequence length="242" mass="27836">MEEKLIVAVTAHPELYDCSCPLYRDRNKKDRAWVSVSEVCGLPVDICRRKWKSLRDTYMRERRKVPKSGAAAGTGRKWKYLGVLSFLDPFITPRQTSGNMGEGVEEDGTPDQSRESKMITLRMRRRNLLSLPRLPRLLLLHLLLSLLLPLLRRKKTQKRAREDEDSQHLLIQNLLLETLRARPPQPAPPAPQPPRSEDQLFLDSLAPSLERLEPQVKAFVKFKIHKIIYEASTVVLNLDSAE</sequence>